<evidence type="ECO:0000313" key="4">
    <source>
        <dbReference type="Proteomes" id="UP000294664"/>
    </source>
</evidence>
<feature type="transmembrane region" description="Helical" evidence="1">
    <location>
        <begin position="12"/>
        <end position="32"/>
    </location>
</feature>
<dbReference type="RefSeq" id="WP_132035837.1">
    <property type="nucleotide sequence ID" value="NZ_SMAI01000020.1"/>
</dbReference>
<proteinExistence type="predicted"/>
<keyword evidence="1" id="KW-0472">Membrane</keyword>
<evidence type="ECO:0000313" key="3">
    <source>
        <dbReference type="EMBL" id="TCT00997.1"/>
    </source>
</evidence>
<dbReference type="Proteomes" id="UP000294664">
    <property type="component" value="Unassembled WGS sequence"/>
</dbReference>
<dbReference type="OrthoDB" id="9814202at2"/>
<dbReference type="SMART" id="SM00052">
    <property type="entry name" value="EAL"/>
    <property type="match status" value="1"/>
</dbReference>
<evidence type="ECO:0000259" key="2">
    <source>
        <dbReference type="PROSITE" id="PS50883"/>
    </source>
</evidence>
<keyword evidence="1" id="KW-0812">Transmembrane</keyword>
<feature type="domain" description="EAL" evidence="2">
    <location>
        <begin position="252"/>
        <end position="506"/>
    </location>
</feature>
<sequence length="511" mass="56105">MFQSAKRAETKLIAAFGAVICFFFVLFCLVDYRDSRHDALTGVRSQSHGIVSWVERNLEITQQTVRAVAEEARSDCREGRISTLVGQLLRTVSVDGIEVRDGVRTVCTWKPPVEGPTAAKSCPASKSEGAVIPVKAQLSNGMTAIAYVDVMCLLTPFVLSLGDARLEALIAAGLKDVGAVTDGTIAFPAQQWWNPQAHVVQASEAWPLAIGVSVPEHVLARIWAKRVPLHVALFMALGGAFWLGPVSMMRRRFSIDGQVRSALKRGEFRLLYLPTVEVETGTWVGVEALLRWHHGQLGLLQPSAFIPWIEKSPLIHDTTSWVMTRAAADLAQLRALDDTLYVGINVPPSQLGDSRLADAAISAFGGAPNALARVMFELTEREVVDYGLPVVQEVVKRLRAHGALFALDDFGVGFSNLNCLDNIRVDVIKVDKSFTQQFDRHGYEPHVIDVIVRLAQELGMTVIAEGVETEGQREHLRRLGIRLAQGFLFCRPLELEKVLAHLDRRSPVGAG</sequence>
<dbReference type="PANTHER" id="PTHR33121:SF79">
    <property type="entry name" value="CYCLIC DI-GMP PHOSPHODIESTERASE PDED-RELATED"/>
    <property type="match status" value="1"/>
</dbReference>
<reference evidence="3 4" key="1">
    <citation type="submission" date="2019-03" db="EMBL/GenBank/DDBJ databases">
        <title>Genomic Encyclopedia of Type Strains, Phase IV (KMG-IV): sequencing the most valuable type-strain genomes for metagenomic binning, comparative biology and taxonomic classification.</title>
        <authorList>
            <person name="Goeker M."/>
        </authorList>
    </citation>
    <scope>NUCLEOTIDE SEQUENCE [LARGE SCALE GENOMIC DNA]</scope>
    <source>
        <strain evidence="3 4">DSM 9035</strain>
    </source>
</reference>
<keyword evidence="1" id="KW-1133">Transmembrane helix</keyword>
<comment type="caution">
    <text evidence="3">The sequence shown here is derived from an EMBL/GenBank/DDBJ whole genome shotgun (WGS) entry which is preliminary data.</text>
</comment>
<dbReference type="InterPro" id="IPR050706">
    <property type="entry name" value="Cyclic-di-GMP_PDE-like"/>
</dbReference>
<dbReference type="PROSITE" id="PS50883">
    <property type="entry name" value="EAL"/>
    <property type="match status" value="1"/>
</dbReference>
<feature type="transmembrane region" description="Helical" evidence="1">
    <location>
        <begin position="227"/>
        <end position="244"/>
    </location>
</feature>
<organism evidence="3 4">
    <name type="scientific">Aquabacter spiritensis</name>
    <dbReference type="NCBI Taxonomy" id="933073"/>
    <lineage>
        <taxon>Bacteria</taxon>
        <taxon>Pseudomonadati</taxon>
        <taxon>Pseudomonadota</taxon>
        <taxon>Alphaproteobacteria</taxon>
        <taxon>Hyphomicrobiales</taxon>
        <taxon>Xanthobacteraceae</taxon>
        <taxon>Aquabacter</taxon>
    </lineage>
</organism>
<keyword evidence="4" id="KW-1185">Reference proteome</keyword>
<protein>
    <submittedName>
        <fullName evidence="3">EAL domain-containing protein (Putative c-di-GMP-specific phosphodiesterase class I)</fullName>
    </submittedName>
</protein>
<dbReference type="InterPro" id="IPR001633">
    <property type="entry name" value="EAL_dom"/>
</dbReference>
<accession>A0A4R3LS45</accession>
<dbReference type="AlphaFoldDB" id="A0A4R3LS45"/>
<dbReference type="Pfam" id="PF00563">
    <property type="entry name" value="EAL"/>
    <property type="match status" value="1"/>
</dbReference>
<dbReference type="EMBL" id="SMAI01000020">
    <property type="protein sequence ID" value="TCT00997.1"/>
    <property type="molecule type" value="Genomic_DNA"/>
</dbReference>
<name>A0A4R3LS45_9HYPH</name>
<evidence type="ECO:0000256" key="1">
    <source>
        <dbReference type="SAM" id="Phobius"/>
    </source>
</evidence>
<dbReference type="SUPFAM" id="SSF141868">
    <property type="entry name" value="EAL domain-like"/>
    <property type="match status" value="1"/>
</dbReference>
<dbReference type="CDD" id="cd01948">
    <property type="entry name" value="EAL"/>
    <property type="match status" value="1"/>
</dbReference>
<gene>
    <name evidence="3" type="ORF">EDC64_12085</name>
</gene>
<dbReference type="InterPro" id="IPR035919">
    <property type="entry name" value="EAL_sf"/>
</dbReference>
<dbReference type="GO" id="GO:0071111">
    <property type="term" value="F:cyclic-guanylate-specific phosphodiesterase activity"/>
    <property type="evidence" value="ECO:0007669"/>
    <property type="project" value="InterPro"/>
</dbReference>
<dbReference type="Gene3D" id="3.20.20.450">
    <property type="entry name" value="EAL domain"/>
    <property type="match status" value="1"/>
</dbReference>
<dbReference type="PANTHER" id="PTHR33121">
    <property type="entry name" value="CYCLIC DI-GMP PHOSPHODIESTERASE PDEF"/>
    <property type="match status" value="1"/>
</dbReference>